<feature type="compositionally biased region" description="Pro residues" evidence="6">
    <location>
        <begin position="58"/>
        <end position="71"/>
    </location>
</feature>
<feature type="compositionally biased region" description="Basic and acidic residues" evidence="6">
    <location>
        <begin position="293"/>
        <end position="305"/>
    </location>
</feature>
<evidence type="ECO:0000256" key="6">
    <source>
        <dbReference type="SAM" id="MobiDB-lite"/>
    </source>
</evidence>
<evidence type="ECO:0008006" key="10">
    <source>
        <dbReference type="Google" id="ProtNLM"/>
    </source>
</evidence>
<proteinExistence type="predicted"/>
<evidence type="ECO:0000313" key="8">
    <source>
        <dbReference type="EMBL" id="KKA20710.1"/>
    </source>
</evidence>
<dbReference type="PANTHER" id="PTHR21964">
    <property type="entry name" value="BREAST CANCER METASTASIS-SUPPRESSOR 1"/>
    <property type="match status" value="1"/>
</dbReference>
<feature type="region of interest" description="Disordered" evidence="6">
    <location>
        <begin position="805"/>
        <end position="832"/>
    </location>
</feature>
<dbReference type="STRING" id="1408163.A0A0F4YRK2"/>
<keyword evidence="7" id="KW-0472">Membrane</keyword>
<feature type="transmembrane region" description="Helical" evidence="7">
    <location>
        <begin position="79"/>
        <end position="102"/>
    </location>
</feature>
<feature type="compositionally biased region" description="Acidic residues" evidence="6">
    <location>
        <begin position="357"/>
        <end position="366"/>
    </location>
</feature>
<feature type="compositionally biased region" description="Low complexity" evidence="6">
    <location>
        <begin position="805"/>
        <end position="815"/>
    </location>
</feature>
<evidence type="ECO:0000256" key="5">
    <source>
        <dbReference type="ARBA" id="ARBA00023242"/>
    </source>
</evidence>
<dbReference type="GeneID" id="25317593"/>
<keyword evidence="4" id="KW-0804">Transcription</keyword>
<sequence>MARALPAKRITGRARHKQGRKDGQKNRASPTAHPASLQPGQRAALAQEPLARQACCPSPAPPPPPEHPPATSPRHADRLSALVILLVLNPSISISGVLYFALCSAALPLVAPPAGAPSTCDLQCSPFFCDLTLSCCRPRELPPPLASHIEALLADTIPYRWRCLCRLLAVLSALVPAGGCWWCDRPSQDPSRRREVPVKSAITHGALRNVRSDHTRVRMEATESNESAPAGPAATVDSAVSNGESNILLDNALGDDGRSSSLSEIDDVSDHELSDDESLKPERGPAEIDSEAETERIEDSPHNDRTSIVVTARRFEASPSKLAQSTTYDDIEDEEEHDVDETPSKARRSSKNNGLAEEADEPLAPEDSEKLPSPPDVAGKKRKRLPSGDDLGTEPGDGEPLRKRRGSVKSDIGEEVPAEVPLSREATEDVTKLTETSHNGTPADDTQDLYVPAAPTRAKKGKKGKRKGKKVKEVDEETENGGAVDAGTEGAAEDQLHDDEDAGEVAEEGEDADAAAKSEEELAKKIAAMEALAVLEKEFATLRDNMQLLTLDRIYDERIAKLDRELEQLTGPEPTHPEYLRQLECVRRYRDAKIKYEQNLFRYRLQSLLNKSLAERAQIHSTYFQRIRDAREKHSSAVSKQFYAIQHDRFKTEDFSPHHYIPFPTRRSQQIAQQQAYNQEVSIMSGVAKYVGFPAAPPLEGARPSEIEEDLEKMGISLDNNRPSIGTSSGISRGGMSSGLPRNTADEAFLEQNPWANPQYALHHQQTHRQPSGTSNPASFTTPAAQKRVVDINAPNGSASTIAENASAANSSAANTPYGTEQDPRSHGTGQFNSVDYEIMDRKTGFRSQSSSPLDVRKPQPTSGHFVEGGRPMPSGQEGSRNAGYSPPSRMGLFGASKRESSPPMQPKSLNTMHPSSGMGRMVAR</sequence>
<keyword evidence="5" id="KW-0539">Nucleus</keyword>
<feature type="region of interest" description="Disordered" evidence="6">
    <location>
        <begin position="1"/>
        <end position="74"/>
    </location>
</feature>
<evidence type="ECO:0000256" key="1">
    <source>
        <dbReference type="ARBA" id="ARBA00004123"/>
    </source>
</evidence>
<evidence type="ECO:0000256" key="4">
    <source>
        <dbReference type="ARBA" id="ARBA00023163"/>
    </source>
</evidence>
<feature type="compositionally biased region" description="Polar residues" evidence="6">
    <location>
        <begin position="768"/>
        <end position="781"/>
    </location>
</feature>
<accession>A0A0F4YRK2</accession>
<evidence type="ECO:0000313" key="9">
    <source>
        <dbReference type="Proteomes" id="UP000053958"/>
    </source>
</evidence>
<keyword evidence="2" id="KW-0678">Repressor</keyword>
<gene>
    <name evidence="8" type="ORF">T310_5248</name>
</gene>
<feature type="compositionally biased region" description="Basic and acidic residues" evidence="6">
    <location>
        <begin position="268"/>
        <end position="286"/>
    </location>
</feature>
<reference evidence="8 9" key="1">
    <citation type="submission" date="2015-04" db="EMBL/GenBank/DDBJ databases">
        <authorList>
            <person name="Heijne W.H."/>
            <person name="Fedorova N.D."/>
            <person name="Nierman W.C."/>
            <person name="Vollebregt A.W."/>
            <person name="Zhao Z."/>
            <person name="Wu L."/>
            <person name="Kumar M."/>
            <person name="Stam H."/>
            <person name="van den Berg M.A."/>
            <person name="Pel H.J."/>
        </authorList>
    </citation>
    <scope>NUCLEOTIDE SEQUENCE [LARGE SCALE GENOMIC DNA]</scope>
    <source>
        <strain evidence="8 9">CBS 393.64</strain>
    </source>
</reference>
<feature type="compositionally biased region" description="Basic residues" evidence="6">
    <location>
        <begin position="10"/>
        <end position="19"/>
    </location>
</feature>
<dbReference type="Pfam" id="PF08598">
    <property type="entry name" value="Sds3"/>
    <property type="match status" value="1"/>
</dbReference>
<dbReference type="GO" id="GO:0005654">
    <property type="term" value="C:nucleoplasm"/>
    <property type="evidence" value="ECO:0007669"/>
    <property type="project" value="UniProtKB-ARBA"/>
</dbReference>
<comment type="caution">
    <text evidence="8">The sequence shown here is derived from an EMBL/GenBank/DDBJ whole genome shotgun (WGS) entry which is preliminary data.</text>
</comment>
<organism evidence="8 9">
    <name type="scientific">Rasamsonia emersonii (strain ATCC 16479 / CBS 393.64 / IMI 116815)</name>
    <dbReference type="NCBI Taxonomy" id="1408163"/>
    <lineage>
        <taxon>Eukaryota</taxon>
        <taxon>Fungi</taxon>
        <taxon>Dikarya</taxon>
        <taxon>Ascomycota</taxon>
        <taxon>Pezizomycotina</taxon>
        <taxon>Eurotiomycetes</taxon>
        <taxon>Eurotiomycetidae</taxon>
        <taxon>Eurotiales</taxon>
        <taxon>Trichocomaceae</taxon>
        <taxon>Rasamsonia</taxon>
    </lineage>
</organism>
<feature type="region of interest" description="Disordered" evidence="6">
    <location>
        <begin position="214"/>
        <end position="494"/>
    </location>
</feature>
<keyword evidence="9" id="KW-1185">Reference proteome</keyword>
<dbReference type="GO" id="GO:0010468">
    <property type="term" value="P:regulation of gene expression"/>
    <property type="evidence" value="ECO:0007669"/>
    <property type="project" value="UniProtKB-ARBA"/>
</dbReference>
<keyword evidence="7" id="KW-0812">Transmembrane</keyword>
<evidence type="ECO:0000256" key="2">
    <source>
        <dbReference type="ARBA" id="ARBA00022491"/>
    </source>
</evidence>
<keyword evidence="3" id="KW-0805">Transcription regulation</keyword>
<dbReference type="AlphaFoldDB" id="A0A0F4YRK2"/>
<name>A0A0F4YRK2_RASE3</name>
<feature type="region of interest" description="Disordered" evidence="6">
    <location>
        <begin position="844"/>
        <end position="925"/>
    </location>
</feature>
<dbReference type="Proteomes" id="UP000053958">
    <property type="component" value="Unassembled WGS sequence"/>
</dbReference>
<evidence type="ECO:0000256" key="3">
    <source>
        <dbReference type="ARBA" id="ARBA00023015"/>
    </source>
</evidence>
<dbReference type="OrthoDB" id="20886at2759"/>
<dbReference type="SMART" id="SM01401">
    <property type="entry name" value="Sds3"/>
    <property type="match status" value="1"/>
</dbReference>
<feature type="region of interest" description="Disordered" evidence="6">
    <location>
        <begin position="762"/>
        <end position="781"/>
    </location>
</feature>
<protein>
    <recommendedName>
        <fullName evidence="10">Transcriptional regulatory protein DEP1</fullName>
    </recommendedName>
</protein>
<dbReference type="EMBL" id="LASV01000237">
    <property type="protein sequence ID" value="KKA20710.1"/>
    <property type="molecule type" value="Genomic_DNA"/>
</dbReference>
<comment type="subcellular location">
    <subcellularLocation>
        <location evidence="1">Nucleus</location>
    </subcellularLocation>
</comment>
<dbReference type="InterPro" id="IPR013907">
    <property type="entry name" value="Sds3"/>
</dbReference>
<feature type="compositionally biased region" description="Basic residues" evidence="6">
    <location>
        <begin position="457"/>
        <end position="470"/>
    </location>
</feature>
<keyword evidence="7" id="KW-1133">Transmembrane helix</keyword>
<evidence type="ECO:0000256" key="7">
    <source>
        <dbReference type="SAM" id="Phobius"/>
    </source>
</evidence>
<feature type="region of interest" description="Disordered" evidence="6">
    <location>
        <begin position="715"/>
        <end position="743"/>
    </location>
</feature>
<feature type="compositionally biased region" description="Acidic residues" evidence="6">
    <location>
        <begin position="329"/>
        <end position="341"/>
    </location>
</feature>
<dbReference type="RefSeq" id="XP_013327322.1">
    <property type="nucleotide sequence ID" value="XM_013471868.1"/>
</dbReference>